<evidence type="ECO:0000313" key="5">
    <source>
        <dbReference type="EMBL" id="OGG46705.1"/>
    </source>
</evidence>
<accession>A0A1F6CBU6</accession>
<protein>
    <recommendedName>
        <fullName evidence="4">BMC domain-containing protein</fullName>
    </recommendedName>
</protein>
<dbReference type="InterPro" id="IPR050575">
    <property type="entry name" value="BMC_shell"/>
</dbReference>
<reference evidence="5 6" key="1">
    <citation type="journal article" date="2016" name="Nat. Commun.">
        <title>Thousands of microbial genomes shed light on interconnected biogeochemical processes in an aquifer system.</title>
        <authorList>
            <person name="Anantharaman K."/>
            <person name="Brown C.T."/>
            <person name="Hug L.A."/>
            <person name="Sharon I."/>
            <person name="Castelle C.J."/>
            <person name="Probst A.J."/>
            <person name="Thomas B.C."/>
            <person name="Singh A."/>
            <person name="Wilkins M.J."/>
            <person name="Karaoz U."/>
            <person name="Brodie E.L."/>
            <person name="Williams K.H."/>
            <person name="Hubbard S.S."/>
            <person name="Banfield J.F."/>
        </authorList>
    </citation>
    <scope>NUCLEOTIDE SEQUENCE [LARGE SCALE GENOMIC DNA]</scope>
    <source>
        <strain evidence="6">RIFCSPLOWO2_12_FULL_64_10</strain>
    </source>
</reference>
<name>A0A1F6CBU6_HANXR</name>
<dbReference type="PROSITE" id="PS51930">
    <property type="entry name" value="BMC_2"/>
    <property type="match status" value="1"/>
</dbReference>
<dbReference type="Proteomes" id="UP000178606">
    <property type="component" value="Unassembled WGS sequence"/>
</dbReference>
<dbReference type="InterPro" id="IPR000249">
    <property type="entry name" value="BMC_dom"/>
</dbReference>
<dbReference type="SMART" id="SM00877">
    <property type="entry name" value="BMC"/>
    <property type="match status" value="1"/>
</dbReference>
<dbReference type="Pfam" id="PF00936">
    <property type="entry name" value="BMC"/>
    <property type="match status" value="1"/>
</dbReference>
<proteinExistence type="inferred from homology"/>
<dbReference type="InterPro" id="IPR044872">
    <property type="entry name" value="CcmK/CsoS1_BMC"/>
</dbReference>
<gene>
    <name evidence="5" type="ORF">A3F84_20290</name>
</gene>
<comment type="similarity">
    <text evidence="3">Belongs to the bacterial microcompartments protein family.</text>
</comment>
<dbReference type="PANTHER" id="PTHR33941">
    <property type="entry name" value="PROPANEDIOL UTILIZATION PROTEIN PDUA"/>
    <property type="match status" value="1"/>
</dbReference>
<feature type="domain" description="BMC" evidence="4">
    <location>
        <begin position="4"/>
        <end position="88"/>
    </location>
</feature>
<evidence type="ECO:0000256" key="2">
    <source>
        <dbReference type="ARBA" id="ARBA00024446"/>
    </source>
</evidence>
<dbReference type="Gene3D" id="3.30.70.1710">
    <property type="match status" value="1"/>
</dbReference>
<dbReference type="SUPFAM" id="SSF143414">
    <property type="entry name" value="CcmK-like"/>
    <property type="match status" value="1"/>
</dbReference>
<dbReference type="GO" id="GO:0031469">
    <property type="term" value="C:bacterial microcompartment"/>
    <property type="evidence" value="ECO:0007669"/>
    <property type="project" value="UniProtKB-SubCell"/>
</dbReference>
<dbReference type="EMBL" id="MFKF01000287">
    <property type="protein sequence ID" value="OGG46705.1"/>
    <property type="molecule type" value="Genomic_DNA"/>
</dbReference>
<comment type="caution">
    <text evidence="5">The sequence shown here is derived from an EMBL/GenBank/DDBJ whole genome shotgun (WGS) entry which is preliminary data.</text>
</comment>
<comment type="subcellular location">
    <subcellularLocation>
        <location evidence="1">Bacterial microcompartment</location>
    </subcellularLocation>
</comment>
<dbReference type="InterPro" id="IPR037233">
    <property type="entry name" value="CcmK-like_sf"/>
</dbReference>
<evidence type="ECO:0000256" key="1">
    <source>
        <dbReference type="ARBA" id="ARBA00024322"/>
    </source>
</evidence>
<keyword evidence="2" id="KW-1283">Bacterial microcompartment</keyword>
<dbReference type="AlphaFoldDB" id="A0A1F6CBU6"/>
<dbReference type="PANTHER" id="PTHR33941:SF11">
    <property type="entry name" value="BACTERIAL MICROCOMPARTMENT SHELL PROTEIN PDUJ"/>
    <property type="match status" value="1"/>
</dbReference>
<evidence type="ECO:0000313" key="6">
    <source>
        <dbReference type="Proteomes" id="UP000178606"/>
    </source>
</evidence>
<evidence type="ECO:0000256" key="3">
    <source>
        <dbReference type="PROSITE-ProRule" id="PRU01278"/>
    </source>
</evidence>
<organism evidence="5 6">
    <name type="scientific">Handelsmanbacteria sp. (strain RIFCSPLOWO2_12_FULL_64_10)</name>
    <dbReference type="NCBI Taxonomy" id="1817868"/>
    <lineage>
        <taxon>Bacteria</taxon>
        <taxon>Candidatus Handelsmaniibacteriota</taxon>
    </lineage>
</organism>
<sequence>MSKALGLIETLGFVGVVEAADAAVKAAPVDLAAVEQATGGLVTIRLSGEVGAVQAAVDAGAAAARRIGQLLSQHVIPNPHADLVRLFHLEAAPNPSSCADGPLAPPRTDDLERMSVVELRRVARDLPGLGIKGRQISKANREELLREIQKALR</sequence>
<evidence type="ECO:0000259" key="4">
    <source>
        <dbReference type="PROSITE" id="PS51930"/>
    </source>
</evidence>